<organism evidence="3 4">
    <name type="scientific">Coemansia biformis</name>
    <dbReference type="NCBI Taxonomy" id="1286918"/>
    <lineage>
        <taxon>Eukaryota</taxon>
        <taxon>Fungi</taxon>
        <taxon>Fungi incertae sedis</taxon>
        <taxon>Zoopagomycota</taxon>
        <taxon>Kickxellomycotina</taxon>
        <taxon>Kickxellomycetes</taxon>
        <taxon>Kickxellales</taxon>
        <taxon>Kickxellaceae</taxon>
        <taxon>Coemansia</taxon>
    </lineage>
</organism>
<feature type="domain" description="Protein kinase" evidence="2">
    <location>
        <begin position="99"/>
        <end position="663"/>
    </location>
</feature>
<feature type="region of interest" description="Disordered" evidence="1">
    <location>
        <begin position="499"/>
        <end position="623"/>
    </location>
</feature>
<protein>
    <recommendedName>
        <fullName evidence="2">Protein kinase domain-containing protein</fullName>
    </recommendedName>
</protein>
<dbReference type="AlphaFoldDB" id="A0A9W7YHH4"/>
<accession>A0A9W7YHH4</accession>
<dbReference type="PROSITE" id="PS50011">
    <property type="entry name" value="PROTEIN_KINASE_DOM"/>
    <property type="match status" value="1"/>
</dbReference>
<dbReference type="SMART" id="SM00220">
    <property type="entry name" value="S_TKc"/>
    <property type="match status" value="1"/>
</dbReference>
<dbReference type="Proteomes" id="UP001143981">
    <property type="component" value="Unassembled WGS sequence"/>
</dbReference>
<sequence>MPSSHGRAWASSAAAPGDQQSAAVRLRATINANSQKEPMSLVTALRVLDAVYAGDAAHSPSRGGGPDLARHNSERGQRASEATAAARPAAAAGPQNGGRRELRMNLGGGRNAVYVAPCEQHLECPLDRKGRYLVHTNRPKIMTDMSKVEFGICVDGWRRLVFKTVSDPELAKRELSFYRKIASSRSAHLMHLLDEFTDNHGRHVMVFPRMSSARIHGHDLVDIAHIARQLFTALRDLHCLGIAHLDITPTNLMTDPNDVSHIEVIDFGLACDISEAPNGRLPSRGTCGFVAPEVLAGSAKDLRADAYSAGVVLGMMLQQFLPTVRLRLLGGPLVRSDTTDAIVSQLDRLLEVYQYLPAQVDFVECDTTYTPAASRAPAGGGAGNADAANTHASAKSSLPASPVCAIAADTPRALTPARASRFNPRHSYASDSNGDCSVGDDGDGGGDGGAAALAAVYAGGASLLGNYGDMSDGDGDDSARAGRSRFSGYNMLYGRMRTHNTRSATGNGGLGHGGSQHSPSDAHVARRGGGNGSSSADEECPPRGRQRYQSPPNTPVYRREEQGSRYGQPFDLSGRLARTPETHSNARYVAGPLCGRRSSSGRMPPARTASATQLGATPAGGTVGNPGRVPLALLHAADLLRWTLQAEPQWRPTAAQALSHPFLDGIGIKDRPRRDDDPMPAPGAPDRIGPAGSAAGPGDRGTERGAAAPPLDDAACPLCDIHGLGETTGGGTHGCVHGSSSMIVSECNSRASTPVSADSPSPPPPPALRDASMFKETALGDVRLWEGEMHARLAHAAPNDRAGGDAYLSSAFDYGRDGASSLYADTFDDMTNYFY</sequence>
<gene>
    <name evidence="3" type="ORF">LPJ61_001547</name>
</gene>
<feature type="region of interest" description="Disordered" evidence="1">
    <location>
        <begin position="749"/>
        <end position="768"/>
    </location>
</feature>
<evidence type="ECO:0000313" key="3">
    <source>
        <dbReference type="EMBL" id="KAJ1733467.1"/>
    </source>
</evidence>
<dbReference type="PANTHER" id="PTHR24347">
    <property type="entry name" value="SERINE/THREONINE-PROTEIN KINASE"/>
    <property type="match status" value="1"/>
</dbReference>
<feature type="region of interest" description="Disordered" evidence="1">
    <location>
        <begin position="655"/>
        <end position="709"/>
    </location>
</feature>
<name>A0A9W7YHH4_9FUNG</name>
<feature type="region of interest" description="Disordered" evidence="1">
    <location>
        <begin position="416"/>
        <end position="441"/>
    </location>
</feature>
<dbReference type="GO" id="GO:0005524">
    <property type="term" value="F:ATP binding"/>
    <property type="evidence" value="ECO:0007669"/>
    <property type="project" value="InterPro"/>
</dbReference>
<feature type="compositionally biased region" description="Basic and acidic residues" evidence="1">
    <location>
        <begin position="667"/>
        <end position="677"/>
    </location>
</feature>
<dbReference type="InterPro" id="IPR000719">
    <property type="entry name" value="Prot_kinase_dom"/>
</dbReference>
<feature type="compositionally biased region" description="Basic and acidic residues" evidence="1">
    <location>
        <begin position="68"/>
        <end position="78"/>
    </location>
</feature>
<feature type="compositionally biased region" description="Low complexity" evidence="1">
    <location>
        <begin position="79"/>
        <end position="94"/>
    </location>
</feature>
<feature type="region of interest" description="Disordered" evidence="1">
    <location>
        <begin position="1"/>
        <end position="21"/>
    </location>
</feature>
<evidence type="ECO:0000313" key="4">
    <source>
        <dbReference type="Proteomes" id="UP001143981"/>
    </source>
</evidence>
<dbReference type="GO" id="GO:0004672">
    <property type="term" value="F:protein kinase activity"/>
    <property type="evidence" value="ECO:0007669"/>
    <property type="project" value="InterPro"/>
</dbReference>
<comment type="caution">
    <text evidence="3">The sequence shown here is derived from an EMBL/GenBank/DDBJ whole genome shotgun (WGS) entry which is preliminary data.</text>
</comment>
<dbReference type="InterPro" id="IPR011009">
    <property type="entry name" value="Kinase-like_dom_sf"/>
</dbReference>
<dbReference type="OrthoDB" id="4062651at2759"/>
<dbReference type="EMBL" id="JANBOI010000138">
    <property type="protein sequence ID" value="KAJ1733467.1"/>
    <property type="molecule type" value="Genomic_DNA"/>
</dbReference>
<dbReference type="SUPFAM" id="SSF56112">
    <property type="entry name" value="Protein kinase-like (PK-like)"/>
    <property type="match status" value="1"/>
</dbReference>
<keyword evidence="4" id="KW-1185">Reference proteome</keyword>
<dbReference type="Gene3D" id="1.10.510.10">
    <property type="entry name" value="Transferase(Phosphotransferase) domain 1"/>
    <property type="match status" value="1"/>
</dbReference>
<evidence type="ECO:0000259" key="2">
    <source>
        <dbReference type="PROSITE" id="PS50011"/>
    </source>
</evidence>
<feature type="region of interest" description="Disordered" evidence="1">
    <location>
        <begin position="57"/>
        <end position="103"/>
    </location>
</feature>
<proteinExistence type="predicted"/>
<dbReference type="Pfam" id="PF00069">
    <property type="entry name" value="Pkinase"/>
    <property type="match status" value="1"/>
</dbReference>
<evidence type="ECO:0000256" key="1">
    <source>
        <dbReference type="SAM" id="MobiDB-lite"/>
    </source>
</evidence>
<reference evidence="3" key="1">
    <citation type="submission" date="2022-07" db="EMBL/GenBank/DDBJ databases">
        <title>Phylogenomic reconstructions and comparative analyses of Kickxellomycotina fungi.</title>
        <authorList>
            <person name="Reynolds N.K."/>
            <person name="Stajich J.E."/>
            <person name="Barry K."/>
            <person name="Grigoriev I.V."/>
            <person name="Crous P."/>
            <person name="Smith M.E."/>
        </authorList>
    </citation>
    <scope>NUCLEOTIDE SEQUENCE</scope>
    <source>
        <strain evidence="3">BCRC 34381</strain>
    </source>
</reference>